<reference evidence="3" key="2">
    <citation type="submission" date="2025-09" db="UniProtKB">
        <authorList>
            <consortium name="Ensembl"/>
        </authorList>
    </citation>
    <scope>IDENTIFICATION</scope>
</reference>
<evidence type="ECO:0000313" key="4">
    <source>
        <dbReference type="Proteomes" id="UP000261540"/>
    </source>
</evidence>
<feature type="compositionally biased region" description="Basic and acidic residues" evidence="2">
    <location>
        <begin position="680"/>
        <end position="689"/>
    </location>
</feature>
<dbReference type="AlphaFoldDB" id="A0A3B3QXG6"/>
<dbReference type="Proteomes" id="UP000261540">
    <property type="component" value="Unplaced"/>
</dbReference>
<dbReference type="PANTHER" id="PTHR28594">
    <property type="entry name" value="ATR-INTERACTING PROTEIN"/>
    <property type="match status" value="1"/>
</dbReference>
<feature type="region of interest" description="Disordered" evidence="2">
    <location>
        <begin position="44"/>
        <end position="73"/>
    </location>
</feature>
<dbReference type="GeneTree" id="ENSGT00940000166455"/>
<keyword evidence="1" id="KW-0175">Coiled coil</keyword>
<evidence type="ECO:0000256" key="2">
    <source>
        <dbReference type="SAM" id="MobiDB-lite"/>
    </source>
</evidence>
<feature type="region of interest" description="Disordered" evidence="2">
    <location>
        <begin position="430"/>
        <end position="452"/>
    </location>
</feature>
<dbReference type="InterPro" id="IPR033349">
    <property type="entry name" value="ATRIP"/>
</dbReference>
<protein>
    <submittedName>
        <fullName evidence="3">ATR interacting protein</fullName>
    </submittedName>
</protein>
<organism evidence="3 4">
    <name type="scientific">Paramormyrops kingsleyae</name>
    <dbReference type="NCBI Taxonomy" id="1676925"/>
    <lineage>
        <taxon>Eukaryota</taxon>
        <taxon>Metazoa</taxon>
        <taxon>Chordata</taxon>
        <taxon>Craniata</taxon>
        <taxon>Vertebrata</taxon>
        <taxon>Euteleostomi</taxon>
        <taxon>Actinopterygii</taxon>
        <taxon>Neopterygii</taxon>
        <taxon>Teleostei</taxon>
        <taxon>Osteoglossocephala</taxon>
        <taxon>Osteoglossomorpha</taxon>
        <taxon>Osteoglossiformes</taxon>
        <taxon>Mormyridae</taxon>
        <taxon>Paramormyrops</taxon>
    </lineage>
</organism>
<sequence length="758" mass="82762">MEYPPNKRLKGERYDAHPDADPFGDDEDFTQADLDEIDIIASQAITDDLAPPSPKETRGSGFPCQGPPRKAGLEARRTFGSAGVSGDARRNAGTSLKNATMEAFRQGQQQNKTDRCEIICEQLQAQQAELKKKLQEVEEELLMKNGEIQVLRDSLRQTKQEKEQQRQAQLLQEQERAQVQTEKEKALSKKVQCLQSELHFKEVEINEMKTKLLNSERAKLPASPTMRNSPKRRSLLPHPQEGGGPSAGVSHFLTKEAFAAQLPKGRSPLKEHSKEDGKPVNGTVNNIIDDAHRGKSSSLHSCHSQGSSLLNLLLQHPLDPSTLGLCHLLCVSPDALPWPLSQNGSISLESSSRAPMEAKQQDGAFGSFGRIQSLAMCGLSRLALGYPRLPPQAPMSERSCPEALNLLPLLQQHVDLFCRALEAVDRPAGSLLRDASPPDSAPAGEESASSSEELALASLGALRHLVSHSEEVVRVLLSSQAQEHTDERDVERTMPGPAFPEPSGGNRGEGAELLHPLLRWLLRLTDPAVAGAARRRDAVLTSSLKVLNALAEDSGGELLRMMKSLLCRQSVTRCLSADASSQTAHLSVSLLAVAAANTEVAMLLCSHVDVCPLLKIFQYVASRPNVSMSESQWCQFELEVVKLLTRLFTQATAMWIAFKRSSCQCDSEVVRVLLSSQAQEHTDERDVERTMPGPAFPEPSGGNRGEGAELLHPLLRWLLRLTDPAVAGAARRRDAVLTSSLKVLNALAEDSGGELLRM</sequence>
<evidence type="ECO:0000256" key="1">
    <source>
        <dbReference type="SAM" id="Coils"/>
    </source>
</evidence>
<accession>A0A3B3QXG6</accession>
<keyword evidence="4" id="KW-1185">Reference proteome</keyword>
<proteinExistence type="predicted"/>
<name>A0A3B3QXG6_9TELE</name>
<feature type="coiled-coil region" evidence="1">
    <location>
        <begin position="120"/>
        <end position="211"/>
    </location>
</feature>
<dbReference type="PANTHER" id="PTHR28594:SF1">
    <property type="entry name" value="ATR-INTERACTING PROTEIN"/>
    <property type="match status" value="1"/>
</dbReference>
<feature type="compositionally biased region" description="Basic and acidic residues" evidence="2">
    <location>
        <begin position="268"/>
        <end position="278"/>
    </location>
</feature>
<dbReference type="Ensembl" id="ENSPKIT00000034476.1">
    <property type="protein sequence ID" value="ENSPKIP00000010345.1"/>
    <property type="gene ID" value="ENSPKIG00000025096.1"/>
</dbReference>
<feature type="region of interest" description="Disordered" evidence="2">
    <location>
        <begin position="478"/>
        <end position="507"/>
    </location>
</feature>
<dbReference type="GO" id="GO:0006281">
    <property type="term" value="P:DNA repair"/>
    <property type="evidence" value="ECO:0007669"/>
    <property type="project" value="TreeGrafter"/>
</dbReference>
<evidence type="ECO:0000313" key="3">
    <source>
        <dbReference type="Ensembl" id="ENSPKIP00000010345.1"/>
    </source>
</evidence>
<feature type="region of interest" description="Disordered" evidence="2">
    <location>
        <begin position="216"/>
        <end position="247"/>
    </location>
</feature>
<feature type="compositionally biased region" description="Basic and acidic residues" evidence="2">
    <location>
        <begin position="483"/>
        <end position="492"/>
    </location>
</feature>
<feature type="region of interest" description="Disordered" evidence="2">
    <location>
        <begin position="263"/>
        <end position="282"/>
    </location>
</feature>
<dbReference type="GO" id="GO:0000077">
    <property type="term" value="P:DNA damage checkpoint signaling"/>
    <property type="evidence" value="ECO:0007669"/>
    <property type="project" value="InterPro"/>
</dbReference>
<feature type="region of interest" description="Disordered" evidence="2">
    <location>
        <begin position="1"/>
        <end position="29"/>
    </location>
</feature>
<feature type="compositionally biased region" description="Basic and acidic residues" evidence="2">
    <location>
        <begin position="9"/>
        <end position="20"/>
    </location>
</feature>
<dbReference type="STRING" id="1676925.ENSPKIP00000010345"/>
<reference evidence="3" key="1">
    <citation type="submission" date="2025-08" db="UniProtKB">
        <authorList>
            <consortium name="Ensembl"/>
        </authorList>
    </citation>
    <scope>IDENTIFICATION</scope>
</reference>
<feature type="region of interest" description="Disordered" evidence="2">
    <location>
        <begin position="680"/>
        <end position="704"/>
    </location>
</feature>
<feature type="compositionally biased region" description="Low complexity" evidence="2">
    <location>
        <begin position="434"/>
        <end position="452"/>
    </location>
</feature>